<gene>
    <name evidence="10" type="ORF">ASZ90_019562</name>
</gene>
<dbReference type="Pfam" id="PF00218">
    <property type="entry name" value="IGPS"/>
    <property type="match status" value="1"/>
</dbReference>
<keyword evidence="5" id="KW-0210">Decarboxylase</keyword>
<dbReference type="FunFam" id="3.20.20.70:FF:000024">
    <property type="entry name" value="Indole-3-glycerol phosphate synthase"/>
    <property type="match status" value="1"/>
</dbReference>
<dbReference type="PANTHER" id="PTHR22854:SF2">
    <property type="entry name" value="INDOLE-3-GLYCEROL-PHOSPHATE SYNTHASE"/>
    <property type="match status" value="1"/>
</dbReference>
<feature type="domain" description="Indole-3-glycerol phosphate synthase" evidence="9">
    <location>
        <begin position="2"/>
        <end position="249"/>
    </location>
</feature>
<evidence type="ECO:0000256" key="4">
    <source>
        <dbReference type="ARBA" id="ARBA00022605"/>
    </source>
</evidence>
<dbReference type="AlphaFoldDB" id="A0A0W8E367"/>
<dbReference type="InterPro" id="IPR011060">
    <property type="entry name" value="RibuloseP-bd_barrel"/>
</dbReference>
<dbReference type="SUPFAM" id="SSF51366">
    <property type="entry name" value="Ribulose-phoshate binding barrel"/>
    <property type="match status" value="1"/>
</dbReference>
<evidence type="ECO:0000256" key="7">
    <source>
        <dbReference type="ARBA" id="ARBA00023141"/>
    </source>
</evidence>
<sequence length="262" mass="29641">MLNRIATAKQLEVLRLKSAVDKDTLMIKSKKFDLFSVFKNDSRLEIIAELKKASPIKGVICRSFDHLEIARKYEQNGAAAVSVISDSKFFDGKTDYLREVREEIEIPILRKDFIIDQIQLYETLSLGADMVLLIAALHDYQDLLYLCEKSLEIGLEPLVEIHDAGEARVALDLPVHMIGVNNRNLQDFTVDIKRSIELVNLIPDSFIKVSESGIRTSEDLALLETHGFDAVLIGEALVSDPCPGHKLKELLQYERINRYDQG</sequence>
<evidence type="ECO:0000256" key="1">
    <source>
        <dbReference type="ARBA" id="ARBA00001633"/>
    </source>
</evidence>
<dbReference type="GO" id="GO:0004425">
    <property type="term" value="F:indole-3-glycerol-phosphate synthase activity"/>
    <property type="evidence" value="ECO:0007669"/>
    <property type="project" value="UniProtKB-EC"/>
</dbReference>
<evidence type="ECO:0000256" key="6">
    <source>
        <dbReference type="ARBA" id="ARBA00022822"/>
    </source>
</evidence>
<dbReference type="GO" id="GO:0004640">
    <property type="term" value="F:phosphoribosylanthranilate isomerase activity"/>
    <property type="evidence" value="ECO:0007669"/>
    <property type="project" value="TreeGrafter"/>
</dbReference>
<evidence type="ECO:0000313" key="10">
    <source>
        <dbReference type="EMBL" id="KUG03019.1"/>
    </source>
</evidence>
<evidence type="ECO:0000256" key="3">
    <source>
        <dbReference type="ARBA" id="ARBA00012362"/>
    </source>
</evidence>
<evidence type="ECO:0000256" key="2">
    <source>
        <dbReference type="ARBA" id="ARBA00004696"/>
    </source>
</evidence>
<dbReference type="EMBL" id="LNQE01001896">
    <property type="protein sequence ID" value="KUG03019.1"/>
    <property type="molecule type" value="Genomic_DNA"/>
</dbReference>
<dbReference type="UniPathway" id="UPA00035">
    <property type="reaction ID" value="UER00043"/>
</dbReference>
<keyword evidence="8 10" id="KW-0456">Lyase</keyword>
<comment type="pathway">
    <text evidence="2">Amino-acid biosynthesis; L-tryptophan biosynthesis; L-tryptophan from chorismate: step 4/5.</text>
</comment>
<keyword evidence="4" id="KW-0028">Amino-acid biosynthesis</keyword>
<dbReference type="EC" id="4.1.1.48" evidence="3"/>
<dbReference type="NCBIfam" id="NF001377">
    <property type="entry name" value="PRK00278.2-4"/>
    <property type="match status" value="1"/>
</dbReference>
<evidence type="ECO:0000256" key="5">
    <source>
        <dbReference type="ARBA" id="ARBA00022793"/>
    </source>
</evidence>
<dbReference type="InterPro" id="IPR013798">
    <property type="entry name" value="Indole-3-glycerol_P_synth_dom"/>
</dbReference>
<proteinExistence type="predicted"/>
<comment type="caution">
    <text evidence="10">The sequence shown here is derived from an EMBL/GenBank/DDBJ whole genome shotgun (WGS) entry which is preliminary data.</text>
</comment>
<dbReference type="CDD" id="cd00331">
    <property type="entry name" value="IGPS"/>
    <property type="match status" value="1"/>
</dbReference>
<keyword evidence="6" id="KW-0822">Tryptophan biosynthesis</keyword>
<dbReference type="InterPro" id="IPR013785">
    <property type="entry name" value="Aldolase_TIM"/>
</dbReference>
<comment type="catalytic activity">
    <reaction evidence="1">
        <text>1-(2-carboxyphenylamino)-1-deoxy-D-ribulose 5-phosphate + H(+) = (1S,2R)-1-C-(indol-3-yl)glycerol 3-phosphate + CO2 + H2O</text>
        <dbReference type="Rhea" id="RHEA:23476"/>
        <dbReference type="ChEBI" id="CHEBI:15377"/>
        <dbReference type="ChEBI" id="CHEBI:15378"/>
        <dbReference type="ChEBI" id="CHEBI:16526"/>
        <dbReference type="ChEBI" id="CHEBI:58613"/>
        <dbReference type="ChEBI" id="CHEBI:58866"/>
        <dbReference type="EC" id="4.1.1.48"/>
    </reaction>
</comment>
<dbReference type="InterPro" id="IPR045186">
    <property type="entry name" value="Indole-3-glycerol_P_synth"/>
</dbReference>
<reference evidence="10" key="1">
    <citation type="journal article" date="2015" name="Proc. Natl. Acad. Sci. U.S.A.">
        <title>Networks of energetic and metabolic interactions define dynamics in microbial communities.</title>
        <authorList>
            <person name="Embree M."/>
            <person name="Liu J.K."/>
            <person name="Al-Bassam M.M."/>
            <person name="Zengler K."/>
        </authorList>
    </citation>
    <scope>NUCLEOTIDE SEQUENCE</scope>
</reference>
<dbReference type="GO" id="GO:0000162">
    <property type="term" value="P:L-tryptophan biosynthetic process"/>
    <property type="evidence" value="ECO:0007669"/>
    <property type="project" value="UniProtKB-UniPathway"/>
</dbReference>
<evidence type="ECO:0000256" key="8">
    <source>
        <dbReference type="ARBA" id="ARBA00023239"/>
    </source>
</evidence>
<protein>
    <recommendedName>
        <fullName evidence="3">indole-3-glycerol-phosphate synthase</fullName>
        <ecNumber evidence="3">4.1.1.48</ecNumber>
    </recommendedName>
</protein>
<organism evidence="10">
    <name type="scientific">hydrocarbon metagenome</name>
    <dbReference type="NCBI Taxonomy" id="938273"/>
    <lineage>
        <taxon>unclassified sequences</taxon>
        <taxon>metagenomes</taxon>
        <taxon>ecological metagenomes</taxon>
    </lineage>
</organism>
<evidence type="ECO:0000259" key="9">
    <source>
        <dbReference type="Pfam" id="PF00218"/>
    </source>
</evidence>
<dbReference type="Gene3D" id="3.20.20.70">
    <property type="entry name" value="Aldolase class I"/>
    <property type="match status" value="1"/>
</dbReference>
<dbReference type="PANTHER" id="PTHR22854">
    <property type="entry name" value="TRYPTOPHAN BIOSYNTHESIS PROTEIN"/>
    <property type="match status" value="1"/>
</dbReference>
<accession>A0A0W8E367</accession>
<keyword evidence="7" id="KW-0057">Aromatic amino acid biosynthesis</keyword>
<name>A0A0W8E367_9ZZZZ</name>